<organism evidence="1 2">
    <name type="scientific">Salinibacter ruber</name>
    <dbReference type="NCBI Taxonomy" id="146919"/>
    <lineage>
        <taxon>Bacteria</taxon>
        <taxon>Pseudomonadati</taxon>
        <taxon>Rhodothermota</taxon>
        <taxon>Rhodothermia</taxon>
        <taxon>Rhodothermales</taxon>
        <taxon>Salinibacteraceae</taxon>
        <taxon>Salinibacter</taxon>
    </lineage>
</organism>
<dbReference type="RefSeq" id="WP_259258255.1">
    <property type="nucleotide sequence ID" value="NZ_JANTZM010000007.1"/>
</dbReference>
<evidence type="ECO:0000313" key="1">
    <source>
        <dbReference type="EMBL" id="MCS4157733.1"/>
    </source>
</evidence>
<name>A0AAW5P7X3_9BACT</name>
<protein>
    <submittedName>
        <fullName evidence="1">Uncharacterized protein</fullName>
    </submittedName>
</protein>
<proteinExistence type="predicted"/>
<evidence type="ECO:0000313" key="2">
    <source>
        <dbReference type="Proteomes" id="UP001155110"/>
    </source>
</evidence>
<dbReference type="EMBL" id="JANTZM010000007">
    <property type="protein sequence ID" value="MCS4157733.1"/>
    <property type="molecule type" value="Genomic_DNA"/>
</dbReference>
<accession>A0AAW5P7X3</accession>
<dbReference type="AlphaFoldDB" id="A0AAW5P7X3"/>
<dbReference type="Proteomes" id="UP001155110">
    <property type="component" value="Unassembled WGS sequence"/>
</dbReference>
<reference evidence="1" key="1">
    <citation type="submission" date="2022-08" db="EMBL/GenBank/DDBJ databases">
        <title>Genomic Encyclopedia of Type Strains, Phase V (KMG-V): Genome sequencing to study the core and pangenomes of soil and plant-associated prokaryotes.</title>
        <authorList>
            <person name="Whitman W."/>
        </authorList>
    </citation>
    <scope>NUCLEOTIDE SEQUENCE</scope>
    <source>
        <strain evidence="1">SP3002</strain>
    </source>
</reference>
<gene>
    <name evidence="1" type="ORF">GGP99_001697</name>
</gene>
<comment type="caution">
    <text evidence="1">The sequence shown here is derived from an EMBL/GenBank/DDBJ whole genome shotgun (WGS) entry which is preliminary data.</text>
</comment>
<sequence length="75" mass="8269">MSDIGFAVWKRHFGTVSFEEVAEEAGVEADSLEDCSEEELKSIKNEIQANPDYEANRITDAEKATVFGEDGTPLT</sequence>